<accession>L9W8G1</accession>
<comment type="caution">
    <text evidence="4">The sequence shown here is derived from an EMBL/GenBank/DDBJ whole genome shotgun (WGS) entry which is preliminary data.</text>
</comment>
<feature type="domain" description="DUF7982" evidence="3">
    <location>
        <begin position="31"/>
        <end position="287"/>
    </location>
</feature>
<evidence type="ECO:0000313" key="4">
    <source>
        <dbReference type="EMBL" id="ELY45800.1"/>
    </source>
</evidence>
<reference evidence="4 5" key="1">
    <citation type="journal article" date="2014" name="PLoS Genet.">
        <title>Phylogenetically driven sequencing of extremely halophilic archaea reveals strategies for static and dynamic osmo-response.</title>
        <authorList>
            <person name="Becker E.A."/>
            <person name="Seitzer P.M."/>
            <person name="Tritt A."/>
            <person name="Larsen D."/>
            <person name="Krusor M."/>
            <person name="Yao A.I."/>
            <person name="Wu D."/>
            <person name="Madern D."/>
            <person name="Eisen J.A."/>
            <person name="Darling A.E."/>
            <person name="Facciotti M.T."/>
        </authorList>
    </citation>
    <scope>NUCLEOTIDE SEQUENCE [LARGE SCALE GENOMIC DNA]</scope>
    <source>
        <strain evidence="4 5">GA33</strain>
    </source>
</reference>
<dbReference type="Pfam" id="PF25939">
    <property type="entry name" value="DUF7982"/>
    <property type="match status" value="1"/>
</dbReference>
<dbReference type="RefSeq" id="WP_006088234.1">
    <property type="nucleotide sequence ID" value="NZ_AOHW01000006.1"/>
</dbReference>
<dbReference type="AlphaFoldDB" id="L9W8G1"/>
<feature type="transmembrane region" description="Helical" evidence="2">
    <location>
        <begin position="57"/>
        <end position="76"/>
    </location>
</feature>
<feature type="transmembrane region" description="Helical" evidence="2">
    <location>
        <begin position="82"/>
        <end position="100"/>
    </location>
</feature>
<feature type="compositionally biased region" description="Basic and acidic residues" evidence="1">
    <location>
        <begin position="29"/>
        <end position="38"/>
    </location>
</feature>
<dbReference type="STRING" id="1114856.GCA_000383975_03700"/>
<dbReference type="InterPro" id="IPR058288">
    <property type="entry name" value="DUF7982"/>
</dbReference>
<dbReference type="EMBL" id="AOHW01000006">
    <property type="protein sequence ID" value="ELY45800.1"/>
    <property type="molecule type" value="Genomic_DNA"/>
</dbReference>
<dbReference type="eggNOG" id="arCOG03442">
    <property type="taxonomic scope" value="Archaea"/>
</dbReference>
<keyword evidence="2" id="KW-0812">Transmembrane</keyword>
<evidence type="ECO:0000259" key="3">
    <source>
        <dbReference type="Pfam" id="PF25939"/>
    </source>
</evidence>
<dbReference type="OrthoDB" id="214277at2157"/>
<evidence type="ECO:0000256" key="1">
    <source>
        <dbReference type="SAM" id="MobiDB-lite"/>
    </source>
</evidence>
<dbReference type="PATRIC" id="fig|1114856.3.peg.541"/>
<evidence type="ECO:0000256" key="2">
    <source>
        <dbReference type="SAM" id="Phobius"/>
    </source>
</evidence>
<dbReference type="Proteomes" id="UP000011599">
    <property type="component" value="Unassembled WGS sequence"/>
</dbReference>
<protein>
    <recommendedName>
        <fullName evidence="3">DUF7982 domain-containing protein</fullName>
    </recommendedName>
</protein>
<keyword evidence="5" id="KW-1185">Reference proteome</keyword>
<proteinExistence type="predicted"/>
<keyword evidence="2" id="KW-1133">Transmembrane helix</keyword>
<feature type="region of interest" description="Disordered" evidence="1">
    <location>
        <begin position="1"/>
        <end position="48"/>
    </location>
</feature>
<sequence length="292" mass="30769">MSSEDIDGDASSPDSESVSGHNLSTTRLPADHAERLPEEPASFRSDHARSSGSQYRWTALALAALGLGIGLAGILFPDTRDVLFTLAAVGLFGGFLTYYLSSGQYLSVTVGESIYAASASNGAAIVDAFDLKADHIYAPTGPNADLHRARLVIPVRSGGHVPEELAVRSEDGGNGLVLEPTGYGLFREFERMLSGDLATTPAPLAAALADGLVEGLDLAREVKPTVDSADGRMTFEISGGSLAPLDRFDHPIPSFIGVGLAVGLDRPIELEVDSSDGRAEWLVTCRWEIDDA</sequence>
<organism evidence="4 5">
    <name type="scientific">Natronorubrum tibetense GA33</name>
    <dbReference type="NCBI Taxonomy" id="1114856"/>
    <lineage>
        <taxon>Archaea</taxon>
        <taxon>Methanobacteriati</taxon>
        <taxon>Methanobacteriota</taxon>
        <taxon>Stenosarchaea group</taxon>
        <taxon>Halobacteria</taxon>
        <taxon>Halobacteriales</taxon>
        <taxon>Natrialbaceae</taxon>
        <taxon>Natronorubrum</taxon>
    </lineage>
</organism>
<name>L9W8G1_9EURY</name>
<evidence type="ECO:0000313" key="5">
    <source>
        <dbReference type="Proteomes" id="UP000011599"/>
    </source>
</evidence>
<feature type="compositionally biased region" description="Polar residues" evidence="1">
    <location>
        <begin position="12"/>
        <end position="27"/>
    </location>
</feature>
<keyword evidence="2" id="KW-0472">Membrane</keyword>
<gene>
    <name evidence="4" type="ORF">C496_02622</name>
</gene>